<dbReference type="Pfam" id="PF02945">
    <property type="entry name" value="Endonuclease_7"/>
    <property type="match status" value="1"/>
</dbReference>
<evidence type="ECO:0000313" key="2">
    <source>
        <dbReference type="Proteomes" id="UP001597045"/>
    </source>
</evidence>
<dbReference type="Gene3D" id="3.40.1800.10">
    <property type="entry name" value="His-Me finger endonucleases"/>
    <property type="match status" value="1"/>
</dbReference>
<dbReference type="Proteomes" id="UP001597045">
    <property type="component" value="Unassembled WGS sequence"/>
</dbReference>
<protein>
    <submittedName>
        <fullName evidence="1">Endonuclease VII domain-containing protein</fullName>
    </submittedName>
</protein>
<dbReference type="InterPro" id="IPR044925">
    <property type="entry name" value="His-Me_finger_sf"/>
</dbReference>
<reference evidence="2" key="1">
    <citation type="journal article" date="2019" name="Int. J. Syst. Evol. Microbiol.">
        <title>The Global Catalogue of Microorganisms (GCM) 10K type strain sequencing project: providing services to taxonomists for standard genome sequencing and annotation.</title>
        <authorList>
            <consortium name="The Broad Institute Genomics Platform"/>
            <consortium name="The Broad Institute Genome Sequencing Center for Infectious Disease"/>
            <person name="Wu L."/>
            <person name="Ma J."/>
        </authorList>
    </citation>
    <scope>NUCLEOTIDE SEQUENCE [LARGE SCALE GENOMIC DNA]</scope>
    <source>
        <strain evidence="2">JCM 31486</strain>
    </source>
</reference>
<keyword evidence="1" id="KW-0540">Nuclease</keyword>
<dbReference type="SUPFAM" id="SSF54060">
    <property type="entry name" value="His-Me finger endonucleases"/>
    <property type="match status" value="1"/>
</dbReference>
<keyword evidence="2" id="KW-1185">Reference proteome</keyword>
<keyword evidence="1" id="KW-0255">Endonuclease</keyword>
<dbReference type="InterPro" id="IPR038563">
    <property type="entry name" value="Endonuclease_7_sf"/>
</dbReference>
<proteinExistence type="predicted"/>
<dbReference type="EMBL" id="JBHTIS010000041">
    <property type="protein sequence ID" value="MFD1044363.1"/>
    <property type="molecule type" value="Genomic_DNA"/>
</dbReference>
<organism evidence="1 2">
    <name type="scientific">Kibdelosporangium lantanae</name>
    <dbReference type="NCBI Taxonomy" id="1497396"/>
    <lineage>
        <taxon>Bacteria</taxon>
        <taxon>Bacillati</taxon>
        <taxon>Actinomycetota</taxon>
        <taxon>Actinomycetes</taxon>
        <taxon>Pseudonocardiales</taxon>
        <taxon>Pseudonocardiaceae</taxon>
        <taxon>Kibdelosporangium</taxon>
    </lineage>
</organism>
<keyword evidence="1" id="KW-0378">Hydrolase</keyword>
<evidence type="ECO:0000313" key="1">
    <source>
        <dbReference type="EMBL" id="MFD1044363.1"/>
    </source>
</evidence>
<dbReference type="InterPro" id="IPR004211">
    <property type="entry name" value="Endonuclease_7"/>
</dbReference>
<gene>
    <name evidence="1" type="ORF">ACFQ1S_01525</name>
</gene>
<name>A0ABW3M192_9PSEU</name>
<accession>A0ABW3M192</accession>
<sequence length="106" mass="11574">MLQARKRAAHGRHILATYGITAGQYDELYALQGGVCAICRRATGRGKRLAVDHDHATGEVRGLLCKPCNRDVLGHLRDDVTALQRAITYLTDPPARRLVSESDGHG</sequence>
<dbReference type="GO" id="GO:0004519">
    <property type="term" value="F:endonuclease activity"/>
    <property type="evidence" value="ECO:0007669"/>
    <property type="project" value="UniProtKB-KW"/>
</dbReference>
<comment type="caution">
    <text evidence="1">The sequence shown here is derived from an EMBL/GenBank/DDBJ whole genome shotgun (WGS) entry which is preliminary data.</text>
</comment>